<keyword evidence="1" id="KW-0150">Chloroplast</keyword>
<geneLocation type="chloroplast" evidence="1"/>
<organism evidence="1">
    <name type="scientific">Kapraunia schneideri</name>
    <dbReference type="NCBI Taxonomy" id="717899"/>
    <lineage>
        <taxon>Eukaryota</taxon>
        <taxon>Rhodophyta</taxon>
        <taxon>Florideophyceae</taxon>
        <taxon>Rhodymeniophycidae</taxon>
        <taxon>Ceramiales</taxon>
        <taxon>Rhodomelaceae</taxon>
        <taxon>Kapraunia</taxon>
    </lineage>
</organism>
<dbReference type="EMBL" id="MF101454">
    <property type="protein sequence ID" value="ARW68941.1"/>
    <property type="molecule type" value="Genomic_DNA"/>
</dbReference>
<accession>A0A1Z1MT31</accession>
<evidence type="ECO:0000313" key="1">
    <source>
        <dbReference type="EMBL" id="ARW68941.1"/>
    </source>
</evidence>
<protein>
    <submittedName>
        <fullName evidence="1">Cytochrome b6-f complex subunit PetP</fullName>
    </submittedName>
</protein>
<name>A0A1Z1MT31_9FLOR</name>
<dbReference type="GeneID" id="33362012"/>
<dbReference type="AlphaFoldDB" id="A0A1Z1MT31"/>
<reference evidence="1" key="1">
    <citation type="journal article" date="2017" name="J. Phycol.">
        <title>Analysis of chloroplast genomes and a supermatrix inform reclassification of the Rhodomelaceae (Rhodophyta).</title>
        <authorList>
            <person name="Diaz-Tapia P."/>
            <person name="Maggs C.A."/>
            <person name="West J.A."/>
            <person name="Verbruggen H."/>
        </authorList>
    </citation>
    <scope>NUCLEOTIDE SEQUENCE</scope>
    <source>
        <strain evidence="1">PD1720</strain>
    </source>
</reference>
<gene>
    <name evidence="1" type="primary">petP</name>
</gene>
<proteinExistence type="predicted"/>
<keyword evidence="1" id="KW-0934">Plastid</keyword>
<sequence>MQIKSIPNRIKKFVMLNKKVDLRHVGFKKINSKKKIVIIELSNRYRVWILRKEI</sequence>
<dbReference type="RefSeq" id="YP_009399335.1">
    <property type="nucleotide sequence ID" value="NC_035296.1"/>
</dbReference>